<protein>
    <recommendedName>
        <fullName evidence="3">Phosphoribosylglycinamide formyltransferase</fullName>
    </recommendedName>
</protein>
<accession>A0A1Q2D2G1</accession>
<dbReference type="OrthoDB" id="8479417at2"/>
<reference evidence="1 2" key="1">
    <citation type="journal article" date="2008" name="Int. J. Syst. Evol. Microbiol.">
        <title>Tessaracoccus flavescens sp. nov., isolated from marine sediment.</title>
        <authorList>
            <person name="Lee D.W."/>
            <person name="Lee S.D."/>
        </authorList>
    </citation>
    <scope>NUCLEOTIDE SEQUENCE [LARGE SCALE GENOMIC DNA]</scope>
    <source>
        <strain evidence="1 2">SST-39T</strain>
    </source>
</reference>
<dbReference type="Gene3D" id="3.90.1150.30">
    <property type="match status" value="1"/>
</dbReference>
<gene>
    <name evidence="1" type="ORF">BW733_06735</name>
</gene>
<sequence>MSELAFEPDDPLLARVRALAIDLPGAQEKLVVGHPAFYTRKVFCYYGMSHKVDGHWERRPRTVSFLLPEDERRAMLEDPRVHVPGYIGPYGWLSMFLNDETDWAEVAELIQLSYRETAGKRLAAQLDRREEDHPGPSLPA</sequence>
<evidence type="ECO:0000313" key="1">
    <source>
        <dbReference type="EMBL" id="AQP52505.1"/>
    </source>
</evidence>
<dbReference type="InterPro" id="IPR058532">
    <property type="entry name" value="YjbR/MT2646/Rv2570-like"/>
</dbReference>
<dbReference type="Proteomes" id="UP000188235">
    <property type="component" value="Chromosome"/>
</dbReference>
<dbReference type="InterPro" id="IPR038056">
    <property type="entry name" value="YjbR-like_sf"/>
</dbReference>
<dbReference type="Pfam" id="PF04237">
    <property type="entry name" value="YjbR"/>
    <property type="match status" value="1"/>
</dbReference>
<organism evidence="1 2">
    <name type="scientific">Tessaracoccus flavescens</name>
    <dbReference type="NCBI Taxonomy" id="399497"/>
    <lineage>
        <taxon>Bacteria</taxon>
        <taxon>Bacillati</taxon>
        <taxon>Actinomycetota</taxon>
        <taxon>Actinomycetes</taxon>
        <taxon>Propionibacteriales</taxon>
        <taxon>Propionibacteriaceae</taxon>
        <taxon>Tessaracoccus</taxon>
    </lineage>
</organism>
<proteinExistence type="predicted"/>
<dbReference type="SUPFAM" id="SSF142906">
    <property type="entry name" value="YjbR-like"/>
    <property type="match status" value="1"/>
</dbReference>
<name>A0A1Q2D2G1_9ACTN</name>
<evidence type="ECO:0008006" key="3">
    <source>
        <dbReference type="Google" id="ProtNLM"/>
    </source>
</evidence>
<dbReference type="STRING" id="399497.BW733_06735"/>
<keyword evidence="2" id="KW-1185">Reference proteome</keyword>
<evidence type="ECO:0000313" key="2">
    <source>
        <dbReference type="Proteomes" id="UP000188235"/>
    </source>
</evidence>
<dbReference type="EMBL" id="CP019607">
    <property type="protein sequence ID" value="AQP52505.1"/>
    <property type="molecule type" value="Genomic_DNA"/>
</dbReference>
<dbReference type="KEGG" id="tfa:BW733_06735"/>
<dbReference type="AlphaFoldDB" id="A0A1Q2D2G1"/>
<dbReference type="RefSeq" id="WP_077352787.1">
    <property type="nucleotide sequence ID" value="NZ_CP019607.1"/>
</dbReference>